<dbReference type="Proteomes" id="UP000296455">
    <property type="component" value="Segment"/>
</dbReference>
<dbReference type="InterPro" id="IPR036736">
    <property type="entry name" value="ACP-like_sf"/>
</dbReference>
<dbReference type="PANTHER" id="PTHR20863:SF28">
    <property type="entry name" value="ACYL CARRIER PROTEIN, MITOCHONDRIAL"/>
    <property type="match status" value="1"/>
</dbReference>
<feature type="region of interest" description="Disordered" evidence="10">
    <location>
        <begin position="269"/>
        <end position="300"/>
    </location>
</feature>
<keyword evidence="7" id="KW-0249">Electron transport</keyword>
<feature type="compositionally biased region" description="Acidic residues" evidence="10">
    <location>
        <begin position="290"/>
        <end position="300"/>
    </location>
</feature>
<dbReference type="GO" id="GO:0000035">
    <property type="term" value="F:acyl binding"/>
    <property type="evidence" value="ECO:0007669"/>
    <property type="project" value="TreeGrafter"/>
</dbReference>
<evidence type="ECO:0000256" key="4">
    <source>
        <dbReference type="ARBA" id="ARBA00022553"/>
    </source>
</evidence>
<dbReference type="PANTHER" id="PTHR20863">
    <property type="entry name" value="ACYL CARRIER PROTEIN"/>
    <property type="match status" value="1"/>
</dbReference>
<evidence type="ECO:0000256" key="1">
    <source>
        <dbReference type="ARBA" id="ARBA00022448"/>
    </source>
</evidence>
<evidence type="ECO:0000256" key="3">
    <source>
        <dbReference type="ARBA" id="ARBA00022516"/>
    </source>
</evidence>
<keyword evidence="4" id="KW-0597">Phosphoprotein</keyword>
<dbReference type="InterPro" id="IPR009081">
    <property type="entry name" value="PP-bd_ACP"/>
</dbReference>
<evidence type="ECO:0000256" key="2">
    <source>
        <dbReference type="ARBA" id="ARBA00022450"/>
    </source>
</evidence>
<dbReference type="PROSITE" id="PS50075">
    <property type="entry name" value="CARRIER"/>
    <property type="match status" value="1"/>
</dbReference>
<evidence type="ECO:0000256" key="5">
    <source>
        <dbReference type="ARBA" id="ARBA00022832"/>
    </source>
</evidence>
<dbReference type="InterPro" id="IPR003231">
    <property type="entry name" value="ACP"/>
</dbReference>
<name>A0A4D5ZCQ7_9CAUD</name>
<keyword evidence="2" id="KW-0596">Phosphopantetheine</keyword>
<gene>
    <name evidence="12" type="ORF">BcepSaruman_422</name>
</gene>
<sequence>MADIVYQYRVRGLNNGNWTDWGKCEESFFNEIKEKPTVSGLEFMGRKLGVLETVGGYQEKFTIMLDTPAKPTPVRPSPSKAPPQITHPNHHNVLEVVKVIIRSIMEHDMTDPEVMPTDYLAFDLEMGEEDRCRLRNSLRSSYADLGAHPDRWVTVNDAVLGILEGCNGVYEGALNNTHTARDANYLPTLWFVIGMVSTFDCVDRNDELSSSTHIRSKFGFTDVNMQTMSHSIADHYAALAPEVEYTSWCTIHDIVAYIIDACEGRLRENDSIDDKGDPDGDDDLPRDADDVVDEDEDDEEDGFVLDAAEQNVQRALNIDRDLIEIARTCMPFDGLSPAELSEAVFWKVAEHIKAVAEEYASKVMLERAPSIGILSNLDHLYPGQYDEQLVQRLNDAFSIKLDHTTQDWELVSDVVADVLRQIALNRFAVQVASEVASQYADKVAVSDAQQAFDHIRGYIMRNESGGESLSYTDHLQCDCNFYHHSRMNLAYSLDRRFGLNIPLKDAEDWTTVADVVKTVVKLLRAKEQAQATAAKVDTAKLLTQRVLKAVATVDSAAAGVGLDSCLCDNYGWDSMDMEMAWDELNSEFGIDIPLAAVANWVTPQDMVNSVLDAQQAT</sequence>
<reference evidence="12 13" key="1">
    <citation type="submission" date="2019-02" db="EMBL/GenBank/DDBJ databases">
        <title>Complete genome sequence of Burkholderia cenocepacia phage BcepSaruman.</title>
        <authorList>
            <person name="Park K."/>
            <person name="Liu M."/>
            <person name="Gill J."/>
        </authorList>
    </citation>
    <scope>NUCLEOTIDE SEQUENCE [LARGE SCALE GENOMIC DNA]</scope>
</reference>
<proteinExistence type="predicted"/>
<evidence type="ECO:0000256" key="8">
    <source>
        <dbReference type="ARBA" id="ARBA00023098"/>
    </source>
</evidence>
<dbReference type="SUPFAM" id="SSF47336">
    <property type="entry name" value="ACP-like"/>
    <property type="match status" value="2"/>
</dbReference>
<feature type="region of interest" description="Disordered" evidence="10">
    <location>
        <begin position="67"/>
        <end position="88"/>
    </location>
</feature>
<keyword evidence="3" id="KW-0444">Lipid biosynthesis</keyword>
<accession>A0A4D5ZCQ7</accession>
<feature type="domain" description="Carrier" evidence="11">
    <location>
        <begin position="537"/>
        <end position="614"/>
    </location>
</feature>
<feature type="compositionally biased region" description="Pro residues" evidence="10">
    <location>
        <begin position="70"/>
        <end position="81"/>
    </location>
</feature>
<keyword evidence="9" id="KW-0275">Fatty acid biosynthesis</keyword>
<dbReference type="Gene3D" id="1.10.1200.10">
    <property type="entry name" value="ACP-like"/>
    <property type="match status" value="1"/>
</dbReference>
<evidence type="ECO:0000256" key="7">
    <source>
        <dbReference type="ARBA" id="ARBA00022982"/>
    </source>
</evidence>
<dbReference type="EMBL" id="MK552140">
    <property type="protein sequence ID" value="QBX06835.1"/>
    <property type="molecule type" value="Genomic_DNA"/>
</dbReference>
<evidence type="ECO:0000256" key="10">
    <source>
        <dbReference type="SAM" id="MobiDB-lite"/>
    </source>
</evidence>
<evidence type="ECO:0000259" key="11">
    <source>
        <dbReference type="PROSITE" id="PS50075"/>
    </source>
</evidence>
<keyword evidence="8" id="KW-0443">Lipid metabolism</keyword>
<keyword evidence="6" id="KW-0809">Transit peptide</keyword>
<evidence type="ECO:0000313" key="12">
    <source>
        <dbReference type="EMBL" id="QBX06835.1"/>
    </source>
</evidence>
<dbReference type="GO" id="GO:0000036">
    <property type="term" value="F:acyl carrier activity"/>
    <property type="evidence" value="ECO:0007669"/>
    <property type="project" value="TreeGrafter"/>
</dbReference>
<evidence type="ECO:0000256" key="9">
    <source>
        <dbReference type="ARBA" id="ARBA00023160"/>
    </source>
</evidence>
<evidence type="ECO:0000256" key="6">
    <source>
        <dbReference type="ARBA" id="ARBA00022946"/>
    </source>
</evidence>
<evidence type="ECO:0000313" key="13">
    <source>
        <dbReference type="Proteomes" id="UP000296455"/>
    </source>
</evidence>
<feature type="compositionally biased region" description="Basic and acidic residues" evidence="10">
    <location>
        <begin position="269"/>
        <end position="289"/>
    </location>
</feature>
<keyword evidence="5" id="KW-0276">Fatty acid metabolism</keyword>
<keyword evidence="13" id="KW-1185">Reference proteome</keyword>
<protein>
    <recommendedName>
        <fullName evidence="11">Carrier domain-containing protein</fullName>
    </recommendedName>
</protein>
<organism evidence="12 13">
    <name type="scientific">Burkholderia phage BcepSaruman</name>
    <dbReference type="NCBI Taxonomy" id="2530032"/>
    <lineage>
        <taxon>Viruses</taxon>
        <taxon>Duplodnaviria</taxon>
        <taxon>Heunggongvirae</taxon>
        <taxon>Uroviricota</taxon>
        <taxon>Caudoviricetes</taxon>
        <taxon>Sarumanvirus</taxon>
        <taxon>Sarumanvirus bcepsaruman</taxon>
    </lineage>
</organism>
<keyword evidence="1" id="KW-0813">Transport</keyword>